<comment type="subcellular location">
    <subcellularLocation>
        <location evidence="3">Cytoplasm</location>
    </subcellularLocation>
</comment>
<dbReference type="GO" id="GO:0005737">
    <property type="term" value="C:cytoplasm"/>
    <property type="evidence" value="ECO:0007669"/>
    <property type="project" value="UniProtKB-SubCell"/>
</dbReference>
<dbReference type="GO" id="GO:0016151">
    <property type="term" value="F:nickel cation binding"/>
    <property type="evidence" value="ECO:0007669"/>
    <property type="project" value="UniProtKB-UniRule"/>
</dbReference>
<protein>
    <recommendedName>
        <fullName evidence="3">Urease accessory protein UreF</fullName>
    </recommendedName>
</protein>
<keyword evidence="2 3" id="KW-0143">Chaperone</keyword>
<sequence>MDSTAGLLRLMSWLSPVFPTGGYAYSSGLEQAAVAGTVMDRNTLGNWLECLLRAGPQWNDAVFFAAAWRSAGDGEAVLSIAELARAMTGSAERLRETTDQGNGFLEAAESWFEQDALPPRDTPLCAAVGTACGLQGIALEDGLAAFLHAFVSNQLQAAIRLSITGQRGAASLLADLEPAIAETAAHAASSTLDDLGTSTVLADIAAMQHETLEPRLFLS</sequence>
<dbReference type="Pfam" id="PF01730">
    <property type="entry name" value="UreF"/>
    <property type="match status" value="1"/>
</dbReference>
<dbReference type="HAMAP" id="MF_01385">
    <property type="entry name" value="UreF"/>
    <property type="match status" value="1"/>
</dbReference>
<keyword evidence="5" id="KW-1185">Reference proteome</keyword>
<dbReference type="PANTHER" id="PTHR33620:SF1">
    <property type="entry name" value="UREASE ACCESSORY PROTEIN F"/>
    <property type="match status" value="1"/>
</dbReference>
<dbReference type="InterPro" id="IPR038277">
    <property type="entry name" value="UreF_sf"/>
</dbReference>
<dbReference type="Gene3D" id="1.10.4190.10">
    <property type="entry name" value="Urease accessory protein UreF"/>
    <property type="match status" value="1"/>
</dbReference>
<dbReference type="AlphaFoldDB" id="A0A6N1VEJ2"/>
<dbReference type="KEGG" id="orm:HTY61_02625"/>
<evidence type="ECO:0000313" key="4">
    <source>
        <dbReference type="EMBL" id="QKV17437.1"/>
    </source>
</evidence>
<evidence type="ECO:0000256" key="1">
    <source>
        <dbReference type="ARBA" id="ARBA00022988"/>
    </source>
</evidence>
<accession>A0A6N1VEJ2</accession>
<comment type="subunit">
    <text evidence="3">UreD, UreF and UreG form a complex that acts as a GTP-hydrolysis-dependent molecular chaperone, activating the urease apoprotein by helping to assemble the nickel containing metallocenter of UreC. The UreE protein probably delivers the nickel.</text>
</comment>
<name>A0A6N1VEJ2_9HYPH</name>
<dbReference type="InterPro" id="IPR002639">
    <property type="entry name" value="UreF"/>
</dbReference>
<comment type="similarity">
    <text evidence="3">Belongs to the UreF family.</text>
</comment>
<organism evidence="4 5">
    <name type="scientific">Oricola thermophila</name>
    <dbReference type="NCBI Taxonomy" id="2742145"/>
    <lineage>
        <taxon>Bacteria</taxon>
        <taxon>Pseudomonadati</taxon>
        <taxon>Pseudomonadota</taxon>
        <taxon>Alphaproteobacteria</taxon>
        <taxon>Hyphomicrobiales</taxon>
        <taxon>Ahrensiaceae</taxon>
        <taxon>Oricola</taxon>
    </lineage>
</organism>
<reference evidence="4 5" key="1">
    <citation type="submission" date="2020-06" db="EMBL/GenBank/DDBJ databases">
        <title>Oricola thermophila sp. nov. isolated from a tidal sediments.</title>
        <authorList>
            <person name="Kwon K.K."/>
            <person name="Yang S.-H."/>
            <person name="Park M.-J."/>
        </authorList>
    </citation>
    <scope>NUCLEOTIDE SEQUENCE [LARGE SCALE GENOMIC DNA]</scope>
    <source>
        <strain evidence="4 5">MEBiC13590</strain>
    </source>
</reference>
<evidence type="ECO:0000313" key="5">
    <source>
        <dbReference type="Proteomes" id="UP000509367"/>
    </source>
</evidence>
<keyword evidence="1 3" id="KW-0996">Nickel insertion</keyword>
<comment type="function">
    <text evidence="3">Required for maturation of urease via the functional incorporation of the urease nickel metallocenter.</text>
</comment>
<dbReference type="PIRSF" id="PIRSF009467">
    <property type="entry name" value="Ureas_acces_UreF"/>
    <property type="match status" value="1"/>
</dbReference>
<dbReference type="RefSeq" id="WP_175275334.1">
    <property type="nucleotide sequence ID" value="NZ_CP054836.1"/>
</dbReference>
<dbReference type="EMBL" id="CP054836">
    <property type="protein sequence ID" value="QKV17437.1"/>
    <property type="molecule type" value="Genomic_DNA"/>
</dbReference>
<evidence type="ECO:0000256" key="2">
    <source>
        <dbReference type="ARBA" id="ARBA00023186"/>
    </source>
</evidence>
<dbReference type="Proteomes" id="UP000509367">
    <property type="component" value="Chromosome"/>
</dbReference>
<keyword evidence="3" id="KW-0963">Cytoplasm</keyword>
<proteinExistence type="inferred from homology"/>
<gene>
    <name evidence="3" type="primary">ureF</name>
    <name evidence="4" type="ORF">HTY61_02625</name>
</gene>
<evidence type="ECO:0000256" key="3">
    <source>
        <dbReference type="HAMAP-Rule" id="MF_01385"/>
    </source>
</evidence>
<dbReference type="PANTHER" id="PTHR33620">
    <property type="entry name" value="UREASE ACCESSORY PROTEIN F"/>
    <property type="match status" value="1"/>
</dbReference>